<evidence type="ECO:0000313" key="3">
    <source>
        <dbReference type="EMBL" id="KAK1366816.1"/>
    </source>
</evidence>
<keyword evidence="4" id="KW-1185">Reference proteome</keyword>
<organism evidence="3 4">
    <name type="scientific">Heracleum sosnowskyi</name>
    <dbReference type="NCBI Taxonomy" id="360622"/>
    <lineage>
        <taxon>Eukaryota</taxon>
        <taxon>Viridiplantae</taxon>
        <taxon>Streptophyta</taxon>
        <taxon>Embryophyta</taxon>
        <taxon>Tracheophyta</taxon>
        <taxon>Spermatophyta</taxon>
        <taxon>Magnoliopsida</taxon>
        <taxon>eudicotyledons</taxon>
        <taxon>Gunneridae</taxon>
        <taxon>Pentapetalae</taxon>
        <taxon>asterids</taxon>
        <taxon>campanulids</taxon>
        <taxon>Apiales</taxon>
        <taxon>Apiaceae</taxon>
        <taxon>Apioideae</taxon>
        <taxon>apioid superclade</taxon>
        <taxon>Tordylieae</taxon>
        <taxon>Tordyliinae</taxon>
        <taxon>Heracleum</taxon>
    </lineage>
</organism>
<name>A0AAD8HGP1_9APIA</name>
<reference evidence="3" key="2">
    <citation type="submission" date="2023-05" db="EMBL/GenBank/DDBJ databases">
        <authorList>
            <person name="Schelkunov M.I."/>
        </authorList>
    </citation>
    <scope>NUCLEOTIDE SEQUENCE</scope>
    <source>
        <strain evidence="3">Hsosn_3</strain>
        <tissue evidence="3">Leaf</tissue>
    </source>
</reference>
<dbReference type="EMBL" id="JAUIZM010000009">
    <property type="protein sequence ID" value="KAK1366816.1"/>
    <property type="molecule type" value="Genomic_DNA"/>
</dbReference>
<dbReference type="GO" id="GO:0005739">
    <property type="term" value="C:mitochondrion"/>
    <property type="evidence" value="ECO:0007669"/>
    <property type="project" value="TreeGrafter"/>
</dbReference>
<dbReference type="InterPro" id="IPR039206">
    <property type="entry name" value="MORF/ORRM1/DAG-like"/>
</dbReference>
<evidence type="ECO:0000313" key="4">
    <source>
        <dbReference type="Proteomes" id="UP001237642"/>
    </source>
</evidence>
<proteinExistence type="predicted"/>
<dbReference type="Proteomes" id="UP001237642">
    <property type="component" value="Unassembled WGS sequence"/>
</dbReference>
<protein>
    <recommendedName>
        <fullName evidence="2">MORF/ORRM1/DAG-like MORF domain-containing protein</fullName>
    </recommendedName>
</protein>
<dbReference type="InterPro" id="IPR054059">
    <property type="entry name" value="MORF/ORRM1/DAG-like_MORF"/>
</dbReference>
<dbReference type="GO" id="GO:0016554">
    <property type="term" value="P:cytidine to uridine editing"/>
    <property type="evidence" value="ECO:0007669"/>
    <property type="project" value="InterPro"/>
</dbReference>
<dbReference type="AlphaFoldDB" id="A0AAD8HGP1"/>
<reference evidence="3" key="1">
    <citation type="submission" date="2023-02" db="EMBL/GenBank/DDBJ databases">
        <title>Genome of toxic invasive species Heracleum sosnowskyi carries increased number of genes despite the absence of recent whole-genome duplications.</title>
        <authorList>
            <person name="Schelkunov M."/>
            <person name="Shtratnikova V."/>
            <person name="Makarenko M."/>
            <person name="Klepikova A."/>
            <person name="Omelchenko D."/>
            <person name="Novikova G."/>
            <person name="Obukhova E."/>
            <person name="Bogdanov V."/>
            <person name="Penin A."/>
            <person name="Logacheva M."/>
        </authorList>
    </citation>
    <scope>NUCLEOTIDE SEQUENCE</scope>
    <source>
        <strain evidence="3">Hsosn_3</strain>
        <tissue evidence="3">Leaf</tissue>
    </source>
</reference>
<comment type="caution">
    <text evidence="3">The sequence shown here is derived from an EMBL/GenBank/DDBJ whole genome shotgun (WGS) entry which is preliminary data.</text>
</comment>
<evidence type="ECO:0000256" key="1">
    <source>
        <dbReference type="ARBA" id="ARBA00022946"/>
    </source>
</evidence>
<dbReference type="PANTHER" id="PTHR31346">
    <property type="entry name" value="MULTIPLE ORGANELLAR RNA EDITING FACTOR 2, CHLOROPLASTIC-RELATED-RELATED"/>
    <property type="match status" value="1"/>
</dbReference>
<dbReference type="GO" id="GO:0080156">
    <property type="term" value="P:mitochondrial mRNA modification"/>
    <property type="evidence" value="ECO:0007669"/>
    <property type="project" value="TreeGrafter"/>
</dbReference>
<feature type="domain" description="MORF/ORRM1/DAG-like MORF" evidence="2">
    <location>
        <begin position="88"/>
        <end position="177"/>
    </location>
</feature>
<evidence type="ECO:0000259" key="2">
    <source>
        <dbReference type="Pfam" id="PF21864"/>
    </source>
</evidence>
<dbReference type="PANTHER" id="PTHR31346:SF4">
    <property type="entry name" value="MULTIPLE ORGANELLAR RNA EDITING FACTOR 8, CHLOROPLASTIC_MITOCHONDRIAL"/>
    <property type="match status" value="1"/>
</dbReference>
<dbReference type="Pfam" id="PF21864">
    <property type="entry name" value="MORF_dom"/>
    <property type="match status" value="1"/>
</dbReference>
<accession>A0AAD8HGP1</accession>
<gene>
    <name evidence="3" type="ORF">POM88_042377</name>
</gene>
<keyword evidence="1" id="KW-0809">Transit peptide</keyword>
<sequence length="211" mass="25064">MAGLLLKSLFGLLRLRRPHTRRYRFRRPHTRRYRFRRPHTPRYYVERPQTPLYYHENDRFASSYLPIDLPSHLRQDTLDQEQDDGNDNNHWLIQVKEPVGSRDEIVDCYVKLVAQILGSEDEAKKNIYSVSTKYYFAIGVLASEDVAYKFFQLPEVIYVIQDSYVDRATKDYGGEPFVDGKPVPYDPKHHDFYFRVQARIKARESREAGMI</sequence>